<reference evidence="2 3" key="1">
    <citation type="submission" date="2016-08" db="EMBL/GenBank/DDBJ databases">
        <title>Novel Firmicute Genomes.</title>
        <authorList>
            <person name="Poppleton D.I."/>
            <person name="Gribaldo S."/>
        </authorList>
    </citation>
    <scope>NUCLEOTIDE SEQUENCE [LARGE SCALE GENOMIC DNA]</scope>
    <source>
        <strain evidence="2 3">RAOx-1</strain>
    </source>
</reference>
<proteinExistence type="predicted"/>
<accession>A0A419SQP2</accession>
<evidence type="ECO:0000313" key="3">
    <source>
        <dbReference type="Proteomes" id="UP000284219"/>
    </source>
</evidence>
<evidence type="ECO:0000256" key="1">
    <source>
        <dbReference type="SAM" id="Coils"/>
    </source>
</evidence>
<organism evidence="2 3">
    <name type="scientific">Ammoniphilus oxalaticus</name>
    <dbReference type="NCBI Taxonomy" id="66863"/>
    <lineage>
        <taxon>Bacteria</taxon>
        <taxon>Bacillati</taxon>
        <taxon>Bacillota</taxon>
        <taxon>Bacilli</taxon>
        <taxon>Bacillales</taxon>
        <taxon>Paenibacillaceae</taxon>
        <taxon>Aneurinibacillus group</taxon>
        <taxon>Ammoniphilus</taxon>
    </lineage>
</organism>
<dbReference type="RefSeq" id="WP_120188098.1">
    <property type="nucleotide sequence ID" value="NZ_MCHY01000002.1"/>
</dbReference>
<protein>
    <recommendedName>
        <fullName evidence="4">Lipoprotein</fullName>
    </recommendedName>
</protein>
<evidence type="ECO:0008006" key="4">
    <source>
        <dbReference type="Google" id="ProtNLM"/>
    </source>
</evidence>
<feature type="coiled-coil region" evidence="1">
    <location>
        <begin position="31"/>
        <end position="79"/>
    </location>
</feature>
<sequence>MKKLRLVFWTLLVTQLILTGCSQEKVMDTEFIRLKNNVKDIELALKQREDEAVHMSQKLTNLEETVKRQKEEISQLMAASPQAQSQDKHPVIIQDIQVTSEQMDANGRVWGPFDLNITLYNGTDHPIADSVSALIVSEDPLKNSHTPKVEQIVKRFEIGPKESKIVRLEQLPINHPTKRLNVVVKLLENTRAPNNAGVPGKATWVVIPTVIFPPDNP</sequence>
<dbReference type="EMBL" id="MCHY01000002">
    <property type="protein sequence ID" value="RKD26812.1"/>
    <property type="molecule type" value="Genomic_DNA"/>
</dbReference>
<dbReference type="AlphaFoldDB" id="A0A419SQP2"/>
<dbReference type="PROSITE" id="PS51257">
    <property type="entry name" value="PROKAR_LIPOPROTEIN"/>
    <property type="match status" value="1"/>
</dbReference>
<keyword evidence="1" id="KW-0175">Coiled coil</keyword>
<dbReference type="OrthoDB" id="2678522at2"/>
<evidence type="ECO:0000313" key="2">
    <source>
        <dbReference type="EMBL" id="RKD26812.1"/>
    </source>
</evidence>
<keyword evidence="3" id="KW-1185">Reference proteome</keyword>
<dbReference type="Proteomes" id="UP000284219">
    <property type="component" value="Unassembled WGS sequence"/>
</dbReference>
<name>A0A419SQP2_9BACL</name>
<gene>
    <name evidence="2" type="ORF">BEP19_16590</name>
</gene>
<comment type="caution">
    <text evidence="2">The sequence shown here is derived from an EMBL/GenBank/DDBJ whole genome shotgun (WGS) entry which is preliminary data.</text>
</comment>